<sequence>MAKRLKCPTCGSLDISALGDSKRSVSAGKAIVGGLIVGPLGFVVGGLMGKKGKVTLYCHDCGTTWKKKL</sequence>
<evidence type="ECO:0008006" key="4">
    <source>
        <dbReference type="Google" id="ProtNLM"/>
    </source>
</evidence>
<dbReference type="RefSeq" id="WP_222199942.1">
    <property type="nucleotide sequence ID" value="NZ_JAIMFO010000008.1"/>
</dbReference>
<comment type="caution">
    <text evidence="2">The sequence shown here is derived from an EMBL/GenBank/DDBJ whole genome shotgun (WGS) entry which is preliminary data.</text>
</comment>
<name>A0ABS7MLI6_9ACTN</name>
<reference evidence="2 3" key="1">
    <citation type="submission" date="2021-08" db="EMBL/GenBank/DDBJ databases">
        <title>Collinsella faecalis sp. nov. isolated from swine faeces.</title>
        <authorList>
            <person name="Oh B.S."/>
            <person name="Lee J.H."/>
        </authorList>
    </citation>
    <scope>NUCLEOTIDE SEQUENCE [LARGE SCALE GENOMIC DNA]</scope>
    <source>
        <strain evidence="2 3">AGMB00827</strain>
    </source>
</reference>
<keyword evidence="1" id="KW-0472">Membrane</keyword>
<keyword evidence="3" id="KW-1185">Reference proteome</keyword>
<evidence type="ECO:0000256" key="1">
    <source>
        <dbReference type="SAM" id="Phobius"/>
    </source>
</evidence>
<dbReference type="Proteomes" id="UP000700908">
    <property type="component" value="Unassembled WGS sequence"/>
</dbReference>
<organism evidence="2 3">
    <name type="scientific">Collinsella ureilytica</name>
    <dbReference type="NCBI Taxonomy" id="2869515"/>
    <lineage>
        <taxon>Bacteria</taxon>
        <taxon>Bacillati</taxon>
        <taxon>Actinomycetota</taxon>
        <taxon>Coriobacteriia</taxon>
        <taxon>Coriobacteriales</taxon>
        <taxon>Coriobacteriaceae</taxon>
        <taxon>Collinsella</taxon>
    </lineage>
</organism>
<protein>
    <recommendedName>
        <fullName evidence="4">LITAF domain-containing protein</fullName>
    </recommendedName>
</protein>
<evidence type="ECO:0000313" key="3">
    <source>
        <dbReference type="Proteomes" id="UP000700908"/>
    </source>
</evidence>
<keyword evidence="1" id="KW-0812">Transmembrane</keyword>
<keyword evidence="1" id="KW-1133">Transmembrane helix</keyword>
<feature type="transmembrane region" description="Helical" evidence="1">
    <location>
        <begin position="30"/>
        <end position="49"/>
    </location>
</feature>
<evidence type="ECO:0000313" key="2">
    <source>
        <dbReference type="EMBL" id="MBY4798226.1"/>
    </source>
</evidence>
<accession>A0ABS7MLI6</accession>
<dbReference type="EMBL" id="JAIMFO010000008">
    <property type="protein sequence ID" value="MBY4798226.1"/>
    <property type="molecule type" value="Genomic_DNA"/>
</dbReference>
<gene>
    <name evidence="2" type="ORF">K6V98_07690</name>
</gene>
<proteinExistence type="predicted"/>